<dbReference type="PANTHER" id="PTHR30383:SF5">
    <property type="entry name" value="SGNH HYDROLASE-TYPE ESTERASE DOMAIN-CONTAINING PROTEIN"/>
    <property type="match status" value="1"/>
</dbReference>
<keyword evidence="3" id="KW-1185">Reference proteome</keyword>
<dbReference type="HOGENOM" id="CLU_388709_0_0_3"/>
<dbReference type="STRING" id="65393.PCC7424_2577"/>
<dbReference type="GO" id="GO:0004622">
    <property type="term" value="F:phosphatidylcholine lysophospholipase activity"/>
    <property type="evidence" value="ECO:0007669"/>
    <property type="project" value="TreeGrafter"/>
</dbReference>
<dbReference type="InterPro" id="IPR013830">
    <property type="entry name" value="SGNH_hydro"/>
</dbReference>
<dbReference type="GO" id="GO:0005509">
    <property type="term" value="F:calcium ion binding"/>
    <property type="evidence" value="ECO:0007669"/>
    <property type="project" value="InterPro"/>
</dbReference>
<dbReference type="PRINTS" id="PR00313">
    <property type="entry name" value="CABNDNGRPT"/>
</dbReference>
<dbReference type="InterPro" id="IPR001343">
    <property type="entry name" value="Hemolysn_Ca-bd"/>
</dbReference>
<dbReference type="Gene3D" id="2.60.120.260">
    <property type="entry name" value="Galactose-binding domain-like"/>
    <property type="match status" value="1"/>
</dbReference>
<reference evidence="3" key="1">
    <citation type="journal article" date="2011" name="MBio">
        <title>Novel metabolic attributes of the genus Cyanothece, comprising a group of unicellular nitrogen-fixing Cyanobacteria.</title>
        <authorList>
            <person name="Bandyopadhyay A."/>
            <person name="Elvitigala T."/>
            <person name="Welsh E."/>
            <person name="Stockel J."/>
            <person name="Liberton M."/>
            <person name="Min H."/>
            <person name="Sherman L.A."/>
            <person name="Pakrasi H.B."/>
        </authorList>
    </citation>
    <scope>NUCLEOTIDE SEQUENCE [LARGE SCALE GENOMIC DNA]</scope>
    <source>
        <strain evidence="3">PCC 7424</strain>
    </source>
</reference>
<dbReference type="SUPFAM" id="SSF51120">
    <property type="entry name" value="beta-Roll"/>
    <property type="match status" value="1"/>
</dbReference>
<sequence>MNQLNSSNLLIEAENLNLENYGIQTFSGASNGQLISLLNGKDSGTASTQFTGASGYYDILIGYYDEIDGKSLLQFKVNDETKDQWRADQQLDPQGFVATSKNFTDRLIRGISLKNGDTLTIKGFQDQQEYGRIDFMKLIPSEDIIIEAEKLELENYELQNFSVASNRQVVSLSNGKNNGSASTEFIGFAGSYNIIVGYYDEIDGESLFQFKVNDHIKDEWKADQQLDPQGFTPTSKNFTERLIQGISLKPGDILEIEGFRDQQEYARFDFIKIIPSQQIIIEGKENSNIIQGDENKSDTLDYSQLKNGIIGNLSTGEVIKPLYGISNGSKIMPLGDSITAGTGKYPVFGGYRIQLWNNFLTDNLTVDFVGSMSNGPDQIDKNHEGHGGWKINQINDLINEGILNTYQPQTILLMIGTNDILKTDNSVNQMVADLDKLINDITEKSPNCQLLIGSIAPISPSGRDPEKIGRISPYNANIQELVADKFNQGKKIAFVDIGGTLSEDDLSDGVHPNRKGYDKMGDLWYDSLVKKDNLFSIENITGTSFNDTLIGNNSANIITGGQGDDLLTGGEGADVFAYEKIGENFDTITDFTSGQDHLSFSTSGFRGGLVAGINLTTSISLTGVFVRGDSPTAIGSSANFLYNTNTGILSFDVDGNGTTIAKPIVYLEGAPLLNANDIMIV</sequence>
<dbReference type="Gene3D" id="3.40.50.1110">
    <property type="entry name" value="SGNH hydrolase"/>
    <property type="match status" value="1"/>
</dbReference>
<dbReference type="InterPro" id="IPR011049">
    <property type="entry name" value="Serralysin-like_metalloprot_C"/>
</dbReference>
<proteinExistence type="predicted"/>
<dbReference type="Pfam" id="PF00353">
    <property type="entry name" value="HemolysinCabind"/>
    <property type="match status" value="1"/>
</dbReference>
<dbReference type="EMBL" id="CP001291">
    <property type="protein sequence ID" value="ACK70991.1"/>
    <property type="molecule type" value="Genomic_DNA"/>
</dbReference>
<dbReference type="InterPro" id="IPR051532">
    <property type="entry name" value="Ester_Hydrolysis_Enzymes"/>
</dbReference>
<dbReference type="SUPFAM" id="SSF52266">
    <property type="entry name" value="SGNH hydrolase"/>
    <property type="match status" value="1"/>
</dbReference>
<name>B7KKA6_GLOC7</name>
<dbReference type="eggNOG" id="COG2931">
    <property type="taxonomic scope" value="Bacteria"/>
</dbReference>
<dbReference type="AlphaFoldDB" id="B7KKA6"/>
<dbReference type="eggNOG" id="COG2755">
    <property type="taxonomic scope" value="Bacteria"/>
</dbReference>
<dbReference type="KEGG" id="cyc:PCC7424_2577"/>
<evidence type="ECO:0000259" key="1">
    <source>
        <dbReference type="Pfam" id="PF13472"/>
    </source>
</evidence>
<dbReference type="Proteomes" id="UP000002384">
    <property type="component" value="Chromosome"/>
</dbReference>
<dbReference type="RefSeq" id="WP_015954594.1">
    <property type="nucleotide sequence ID" value="NC_011729.1"/>
</dbReference>
<dbReference type="OrthoDB" id="468550at2"/>
<dbReference type="PANTHER" id="PTHR30383">
    <property type="entry name" value="THIOESTERASE 1/PROTEASE 1/LYSOPHOSPHOLIPASE L1"/>
    <property type="match status" value="1"/>
</dbReference>
<evidence type="ECO:0000313" key="3">
    <source>
        <dbReference type="Proteomes" id="UP000002384"/>
    </source>
</evidence>
<dbReference type="InterPro" id="IPR036514">
    <property type="entry name" value="SGNH_hydro_sf"/>
</dbReference>
<dbReference type="Pfam" id="PF13472">
    <property type="entry name" value="Lipase_GDSL_2"/>
    <property type="match status" value="1"/>
</dbReference>
<organism evidence="2 3">
    <name type="scientific">Gloeothece citriformis (strain PCC 7424)</name>
    <name type="common">Cyanothece sp. (strain PCC 7424)</name>
    <dbReference type="NCBI Taxonomy" id="65393"/>
    <lineage>
        <taxon>Bacteria</taxon>
        <taxon>Bacillati</taxon>
        <taxon>Cyanobacteriota</taxon>
        <taxon>Cyanophyceae</taxon>
        <taxon>Oscillatoriophycideae</taxon>
        <taxon>Chroococcales</taxon>
        <taxon>Aphanothecaceae</taxon>
        <taxon>Gloeothece</taxon>
        <taxon>Gloeothece citriformis</taxon>
    </lineage>
</organism>
<gene>
    <name evidence="2" type="ordered locus">PCC7424_2577</name>
</gene>
<accession>B7KKA6</accession>
<feature type="domain" description="SGNH hydrolase-type esterase" evidence="1">
    <location>
        <begin position="334"/>
        <end position="518"/>
    </location>
</feature>
<dbReference type="CDD" id="cd01833">
    <property type="entry name" value="XynB_like"/>
    <property type="match status" value="1"/>
</dbReference>
<protein>
    <submittedName>
        <fullName evidence="2">Lipolytic protein G-D-S-L family</fullName>
    </submittedName>
</protein>
<evidence type="ECO:0000313" key="2">
    <source>
        <dbReference type="EMBL" id="ACK70991.1"/>
    </source>
</evidence>